<feature type="transmembrane region" description="Helical" evidence="1">
    <location>
        <begin position="31"/>
        <end position="56"/>
    </location>
</feature>
<accession>A0A4U0P4Y1</accession>
<dbReference type="OrthoDB" id="713823at2"/>
<keyword evidence="1" id="KW-0472">Membrane</keyword>
<dbReference type="RefSeq" id="WP_136900627.1">
    <property type="nucleotide sequence ID" value="NZ_SUME01000002.1"/>
</dbReference>
<keyword evidence="3" id="KW-1185">Reference proteome</keyword>
<evidence type="ECO:0000256" key="1">
    <source>
        <dbReference type="SAM" id="Phobius"/>
    </source>
</evidence>
<gene>
    <name evidence="2" type="ORF">FAZ15_07230</name>
</gene>
<protein>
    <submittedName>
        <fullName evidence="2">Signal peptidase</fullName>
    </submittedName>
</protein>
<comment type="caution">
    <text evidence="2">The sequence shown here is derived from an EMBL/GenBank/DDBJ whole genome shotgun (WGS) entry which is preliminary data.</text>
</comment>
<organism evidence="2 3">
    <name type="scientific">Sphingobacterium olei</name>
    <dbReference type="NCBI Taxonomy" id="2571155"/>
    <lineage>
        <taxon>Bacteria</taxon>
        <taxon>Pseudomonadati</taxon>
        <taxon>Bacteroidota</taxon>
        <taxon>Sphingobacteriia</taxon>
        <taxon>Sphingobacteriales</taxon>
        <taxon>Sphingobacteriaceae</taxon>
        <taxon>Sphingobacterium</taxon>
    </lineage>
</organism>
<evidence type="ECO:0000313" key="3">
    <source>
        <dbReference type="Proteomes" id="UP000306808"/>
    </source>
</evidence>
<dbReference type="Proteomes" id="UP000306808">
    <property type="component" value="Unassembled WGS sequence"/>
</dbReference>
<name>A0A4U0P4Y1_9SPHI</name>
<reference evidence="2 3" key="1">
    <citation type="submission" date="2019-04" db="EMBL/GenBank/DDBJ databases">
        <title>Sphingobacterium olei sp. nov., isolated from oil-contaminated soil.</title>
        <authorList>
            <person name="Liu B."/>
        </authorList>
    </citation>
    <scope>NUCLEOTIDE SEQUENCE [LARGE SCALE GENOMIC DNA]</scope>
    <source>
        <strain evidence="2 3">HAL-9</strain>
    </source>
</reference>
<keyword evidence="1" id="KW-0812">Transmembrane</keyword>
<sequence>MNKYLLRGILLLLAGSAAVYGGNILMENENNLYKIVMALGVILFGMGFLLAIYSFFRKIDRHTILEKRREKQ</sequence>
<keyword evidence="1" id="KW-1133">Transmembrane helix</keyword>
<proteinExistence type="predicted"/>
<evidence type="ECO:0000313" key="2">
    <source>
        <dbReference type="EMBL" id="TJZ62290.1"/>
    </source>
</evidence>
<dbReference type="EMBL" id="SUME01000002">
    <property type="protein sequence ID" value="TJZ62290.1"/>
    <property type="molecule type" value="Genomic_DNA"/>
</dbReference>
<dbReference type="AlphaFoldDB" id="A0A4U0P4Y1"/>